<keyword evidence="4" id="KW-1185">Reference proteome</keyword>
<dbReference type="Proteomes" id="UP001303647">
    <property type="component" value="Unassembled WGS sequence"/>
</dbReference>
<protein>
    <recommendedName>
        <fullName evidence="5">Secreted protein</fullName>
    </recommendedName>
</protein>
<evidence type="ECO:0000313" key="4">
    <source>
        <dbReference type="Proteomes" id="UP001303647"/>
    </source>
</evidence>
<feature type="signal peptide" evidence="2">
    <location>
        <begin position="1"/>
        <end position="23"/>
    </location>
</feature>
<feature type="region of interest" description="Disordered" evidence="1">
    <location>
        <begin position="97"/>
        <end position="119"/>
    </location>
</feature>
<comment type="caution">
    <text evidence="3">The sequence shown here is derived from an EMBL/GenBank/DDBJ whole genome shotgun (WGS) entry which is preliminary data.</text>
</comment>
<evidence type="ECO:0000256" key="2">
    <source>
        <dbReference type="SAM" id="SignalP"/>
    </source>
</evidence>
<evidence type="ECO:0008006" key="5">
    <source>
        <dbReference type="Google" id="ProtNLM"/>
    </source>
</evidence>
<organism evidence="3 4">
    <name type="scientific">Corynascus novoguineensis</name>
    <dbReference type="NCBI Taxonomy" id="1126955"/>
    <lineage>
        <taxon>Eukaryota</taxon>
        <taxon>Fungi</taxon>
        <taxon>Dikarya</taxon>
        <taxon>Ascomycota</taxon>
        <taxon>Pezizomycotina</taxon>
        <taxon>Sordariomycetes</taxon>
        <taxon>Sordariomycetidae</taxon>
        <taxon>Sordariales</taxon>
        <taxon>Chaetomiaceae</taxon>
        <taxon>Corynascus</taxon>
    </lineage>
</organism>
<evidence type="ECO:0000256" key="1">
    <source>
        <dbReference type="SAM" id="MobiDB-lite"/>
    </source>
</evidence>
<keyword evidence="2" id="KW-0732">Signal</keyword>
<dbReference type="AlphaFoldDB" id="A0AAN7CTJ2"/>
<reference evidence="3" key="2">
    <citation type="submission" date="2023-05" db="EMBL/GenBank/DDBJ databases">
        <authorList>
            <consortium name="Lawrence Berkeley National Laboratory"/>
            <person name="Steindorff A."/>
            <person name="Hensen N."/>
            <person name="Bonometti L."/>
            <person name="Westerberg I."/>
            <person name="Brannstrom I.O."/>
            <person name="Guillou S."/>
            <person name="Cros-Aarteil S."/>
            <person name="Calhoun S."/>
            <person name="Haridas S."/>
            <person name="Kuo A."/>
            <person name="Mondo S."/>
            <person name="Pangilinan J."/>
            <person name="Riley R."/>
            <person name="Labutti K."/>
            <person name="Andreopoulos B."/>
            <person name="Lipzen A."/>
            <person name="Chen C."/>
            <person name="Yanf M."/>
            <person name="Daum C."/>
            <person name="Ng V."/>
            <person name="Clum A."/>
            <person name="Ohm R."/>
            <person name="Martin F."/>
            <person name="Silar P."/>
            <person name="Natvig D."/>
            <person name="Lalanne C."/>
            <person name="Gautier V."/>
            <person name="Ament-Velasquez S.L."/>
            <person name="Kruys A."/>
            <person name="Hutchinson M.I."/>
            <person name="Powell A.J."/>
            <person name="Barry K."/>
            <person name="Miller A.N."/>
            <person name="Grigoriev I.V."/>
            <person name="Debuchy R."/>
            <person name="Gladieux P."/>
            <person name="Thoren M.H."/>
            <person name="Johannesson H."/>
        </authorList>
    </citation>
    <scope>NUCLEOTIDE SEQUENCE</scope>
    <source>
        <strain evidence="3">CBS 359.72</strain>
    </source>
</reference>
<dbReference type="EMBL" id="MU857671">
    <property type="protein sequence ID" value="KAK4246593.1"/>
    <property type="molecule type" value="Genomic_DNA"/>
</dbReference>
<gene>
    <name evidence="3" type="ORF">C7999DRAFT_33025</name>
</gene>
<name>A0AAN7CTJ2_9PEZI</name>
<reference evidence="3" key="1">
    <citation type="journal article" date="2023" name="Mol. Phylogenet. Evol.">
        <title>Genome-scale phylogeny and comparative genomics of the fungal order Sordariales.</title>
        <authorList>
            <person name="Hensen N."/>
            <person name="Bonometti L."/>
            <person name="Westerberg I."/>
            <person name="Brannstrom I.O."/>
            <person name="Guillou S."/>
            <person name="Cros-Aarteil S."/>
            <person name="Calhoun S."/>
            <person name="Haridas S."/>
            <person name="Kuo A."/>
            <person name="Mondo S."/>
            <person name="Pangilinan J."/>
            <person name="Riley R."/>
            <person name="LaButti K."/>
            <person name="Andreopoulos B."/>
            <person name="Lipzen A."/>
            <person name="Chen C."/>
            <person name="Yan M."/>
            <person name="Daum C."/>
            <person name="Ng V."/>
            <person name="Clum A."/>
            <person name="Steindorff A."/>
            <person name="Ohm R.A."/>
            <person name="Martin F."/>
            <person name="Silar P."/>
            <person name="Natvig D.O."/>
            <person name="Lalanne C."/>
            <person name="Gautier V."/>
            <person name="Ament-Velasquez S.L."/>
            <person name="Kruys A."/>
            <person name="Hutchinson M.I."/>
            <person name="Powell A.J."/>
            <person name="Barry K."/>
            <person name="Miller A.N."/>
            <person name="Grigoriev I.V."/>
            <person name="Debuchy R."/>
            <person name="Gladieux P."/>
            <person name="Hiltunen Thoren M."/>
            <person name="Johannesson H."/>
        </authorList>
    </citation>
    <scope>NUCLEOTIDE SEQUENCE</scope>
    <source>
        <strain evidence="3">CBS 359.72</strain>
    </source>
</reference>
<evidence type="ECO:0000313" key="3">
    <source>
        <dbReference type="EMBL" id="KAK4246593.1"/>
    </source>
</evidence>
<proteinExistence type="predicted"/>
<sequence>MSFLQRVIRVLVLALQFVAFAAALPNSISRGQDSSPGASPGRQPIARRTVIGGHGVVMLPGKAPIETDGQDSAIVKIGSSNYRVVAGIDTVIDGVPVKDYTPVDGDNDVDEPAEPVSAGQAAAIAFAEAAERLQKEREQQSVKSDG</sequence>
<accession>A0AAN7CTJ2</accession>
<feature type="chain" id="PRO_5042933081" description="Secreted protein" evidence="2">
    <location>
        <begin position="24"/>
        <end position="146"/>
    </location>
</feature>